<gene>
    <name evidence="2" type="ORF">DBT44_0001685</name>
    <name evidence="1" type="ORF">ODY61_01435</name>
</gene>
<dbReference type="RefSeq" id="WP_070559451.1">
    <property type="nucleotide sequence ID" value="NZ_CAJHLJ010000013.1"/>
</dbReference>
<evidence type="ECO:0000313" key="3">
    <source>
        <dbReference type="Proteomes" id="UP000250354"/>
    </source>
</evidence>
<accession>A0A9Q4H2G8</accession>
<dbReference type="EMBL" id="CP145132">
    <property type="protein sequence ID" value="WWC55037.1"/>
    <property type="molecule type" value="Genomic_DNA"/>
</dbReference>
<evidence type="ECO:0000313" key="2">
    <source>
        <dbReference type="EMBL" id="WWC55037.1"/>
    </source>
</evidence>
<evidence type="ECO:0000313" key="1">
    <source>
        <dbReference type="EMBL" id="MCY3086773.1"/>
    </source>
</evidence>
<reference evidence="1" key="2">
    <citation type="submission" date="2022-09" db="EMBL/GenBank/DDBJ databases">
        <title>Aerococcus urinae taxonomy study.</title>
        <authorList>
            <person name="Christensen J."/>
            <person name="Senneby E."/>
        </authorList>
    </citation>
    <scope>NUCLEOTIDE SEQUENCE</scope>
    <source>
        <strain evidence="1">LUND-41-B12</strain>
    </source>
</reference>
<reference evidence="2" key="3">
    <citation type="submission" date="2024-02" db="EMBL/GenBank/DDBJ databases">
        <authorList>
            <person name="Choi B."/>
        </authorList>
    </citation>
    <scope>NUCLEOTIDE SEQUENCE</scope>
    <source>
        <strain evidence="2">UMB1016</strain>
    </source>
</reference>
<dbReference type="AlphaFoldDB" id="A0A1E9PGB7"/>
<organism evidence="1 4">
    <name type="scientific">Aerococcus mictus</name>
    <dbReference type="NCBI Taxonomy" id="2976810"/>
    <lineage>
        <taxon>Bacteria</taxon>
        <taxon>Bacillati</taxon>
        <taxon>Bacillota</taxon>
        <taxon>Bacilli</taxon>
        <taxon>Lactobacillales</taxon>
        <taxon>Aerococcaceae</taxon>
        <taxon>Aerococcus</taxon>
    </lineage>
</organism>
<evidence type="ECO:0008006" key="5">
    <source>
        <dbReference type="Google" id="ProtNLM"/>
    </source>
</evidence>
<evidence type="ECO:0000313" key="4">
    <source>
        <dbReference type="Proteomes" id="UP001069047"/>
    </source>
</evidence>
<protein>
    <recommendedName>
        <fullName evidence="5">RepB-like DNA primase domain-containing protein</fullName>
    </recommendedName>
</protein>
<reference evidence="2 3" key="1">
    <citation type="journal article" date="2020" name="J. Bacteriol.">
        <title>Aerococcus urinae Isolated from Women with Lower Urinary Tract Symptoms: In Vitro Aggregation and Genome Analysis.</title>
        <authorList>
            <person name="Hilt E.E."/>
            <person name="Putonti C."/>
            <person name="Thomas-White K."/>
            <person name="Lewis A.L."/>
            <person name="Visick K.L."/>
            <person name="Gilbert N.M."/>
            <person name="Wolfe A.J."/>
        </authorList>
    </citation>
    <scope>NUCLEOTIDE SEQUENCE [LARGE SCALE GENOMIC DNA]</scope>
    <source>
        <strain evidence="2 3">UMB1016</strain>
    </source>
</reference>
<accession>A0A1E9PGB7</accession>
<name>A0A1E9PGB7_9LACT</name>
<proteinExistence type="predicted"/>
<dbReference type="Proteomes" id="UP000250354">
    <property type="component" value="Chromosome"/>
</dbReference>
<sequence length="609" mass="70950">MAEIIFDKSRKNLKRVYERIKKGTMSKIVNPEVLFLAMGGYNRTFELLLAMGLQKDDIAIFSNLYLSQNFIEETDGKQVLLVKKINYLTTVRKGENSSWKSLDLNVADAFEEQMMVYANATRSVGKGKNKTDWLKPSIVILDDPSLNLQYEGHRFRFQTNLGFVQVRNRNADPLVLLDEIKYVEPAKRMMFAMYQQQAVSEEQILDALSRLMSKVWRRDGNVWYVKPTEFKEIVGSNELANVLKDTQELGITQFKSNKRYHQENARWIVIPDEAFEFKGFDYKDEEQLFQEELEVEKEQEQAFAEQQEEQLNKILFKEFTLNLKTGYIGKQMARSENETLQSFISTTDDIENEVQGIELLSQANTEEEYKEIKKHNLCYFLDGVFKDDERNDSNYVGGKRLISIDIDDGDYTRESIEDRLQSLDLFGLVYPTPKYYFNGEKRWRIILMADKDMTKKEYKYTVKGVADMLSLEFDPASAKISQLMGYPLAEKDISTVVGTLVNVDQFQPDEDESEHHANVVQFKDSNKSLIDFDHAQARLLKEVLTNGVPEGRRNETYYQVIKYLRDTQANPEYELWFKEALDLEALVKDQMRADGLDDREIALICREEN</sequence>
<dbReference type="Proteomes" id="UP001069047">
    <property type="component" value="Unassembled WGS sequence"/>
</dbReference>
<dbReference type="EMBL" id="JAOTMY010000001">
    <property type="protein sequence ID" value="MCY3086773.1"/>
    <property type="molecule type" value="Genomic_DNA"/>
</dbReference>
<keyword evidence="3" id="KW-1185">Reference proteome</keyword>